<comment type="caution">
    <text evidence="9">The sequence shown here is derived from an EMBL/GenBank/DDBJ whole genome shotgun (WGS) entry which is preliminary data.</text>
</comment>
<dbReference type="InterPro" id="IPR030190">
    <property type="entry name" value="MacA_alpha-hairpin_sf"/>
</dbReference>
<evidence type="ECO:0000259" key="8">
    <source>
        <dbReference type="Pfam" id="PF25967"/>
    </source>
</evidence>
<dbReference type="Pfam" id="PF25967">
    <property type="entry name" value="RND-MFP_C"/>
    <property type="match status" value="1"/>
</dbReference>
<reference evidence="9 10" key="1">
    <citation type="submission" date="2018-07" db="EMBL/GenBank/DDBJ databases">
        <title>Genomic Encyclopedia of Type Strains, Phase IV (KMG-IV): sequencing the most valuable type-strain genomes for metagenomic binning, comparative biology and taxonomic classification.</title>
        <authorList>
            <person name="Goeker M."/>
        </authorList>
    </citation>
    <scope>NUCLEOTIDE SEQUENCE [LARGE SCALE GENOMIC DNA]</scope>
    <source>
        <strain evidence="9 10">DSM 21634</strain>
    </source>
</reference>
<dbReference type="Pfam" id="PF25876">
    <property type="entry name" value="HH_MFP_RND"/>
    <property type="match status" value="1"/>
</dbReference>
<dbReference type="Proteomes" id="UP000252884">
    <property type="component" value="Unassembled WGS sequence"/>
</dbReference>
<dbReference type="EMBL" id="QPJK01000005">
    <property type="protein sequence ID" value="RCW70261.1"/>
    <property type="molecule type" value="Genomic_DNA"/>
</dbReference>
<dbReference type="Gene3D" id="2.40.30.170">
    <property type="match status" value="1"/>
</dbReference>
<dbReference type="Gene3D" id="2.40.50.100">
    <property type="match status" value="1"/>
</dbReference>
<name>A0A368XQL0_9BURK</name>
<dbReference type="InterPro" id="IPR058625">
    <property type="entry name" value="MdtA-like_BSH"/>
</dbReference>
<keyword evidence="10" id="KW-1185">Reference proteome</keyword>
<dbReference type="InterPro" id="IPR006143">
    <property type="entry name" value="RND_pump_MFP"/>
</dbReference>
<feature type="coiled-coil region" evidence="5">
    <location>
        <begin position="104"/>
        <end position="131"/>
    </location>
</feature>
<gene>
    <name evidence="9" type="ORF">DES41_105202</name>
</gene>
<dbReference type="InterPro" id="IPR058627">
    <property type="entry name" value="MdtA-like_C"/>
</dbReference>
<dbReference type="OrthoDB" id="9784484at2"/>
<evidence type="ECO:0000256" key="1">
    <source>
        <dbReference type="ARBA" id="ARBA00004196"/>
    </source>
</evidence>
<dbReference type="Pfam" id="PF25917">
    <property type="entry name" value="BSH_RND"/>
    <property type="match status" value="1"/>
</dbReference>
<dbReference type="NCBIfam" id="TIGR01730">
    <property type="entry name" value="RND_mfp"/>
    <property type="match status" value="1"/>
</dbReference>
<dbReference type="SUPFAM" id="SSF111369">
    <property type="entry name" value="HlyD-like secretion proteins"/>
    <property type="match status" value="1"/>
</dbReference>
<comment type="similarity">
    <text evidence="2">Belongs to the membrane fusion protein (MFP) (TC 8.A.1) family.</text>
</comment>
<dbReference type="GO" id="GO:1990961">
    <property type="term" value="P:xenobiotic detoxification by transmembrane export across the plasma membrane"/>
    <property type="evidence" value="ECO:0007669"/>
    <property type="project" value="InterPro"/>
</dbReference>
<dbReference type="AlphaFoldDB" id="A0A368XQL0"/>
<dbReference type="GO" id="GO:0030313">
    <property type="term" value="C:cell envelope"/>
    <property type="evidence" value="ECO:0007669"/>
    <property type="project" value="UniProtKB-SubCell"/>
</dbReference>
<feature type="domain" description="Multidrug resistance protein MdtA-like barrel-sandwich hybrid" evidence="7">
    <location>
        <begin position="63"/>
        <end position="219"/>
    </location>
</feature>
<feature type="domain" description="Multidrug resistance protein MdtA-like C-terminal permuted SH3" evidence="8">
    <location>
        <begin position="328"/>
        <end position="389"/>
    </location>
</feature>
<keyword evidence="4 5" id="KW-0175">Coiled coil</keyword>
<proteinExistence type="inferred from homology"/>
<evidence type="ECO:0000259" key="7">
    <source>
        <dbReference type="Pfam" id="PF25917"/>
    </source>
</evidence>
<dbReference type="PANTHER" id="PTHR30469:SF33">
    <property type="entry name" value="SLR1207 PROTEIN"/>
    <property type="match status" value="1"/>
</dbReference>
<comment type="subcellular location">
    <subcellularLocation>
        <location evidence="1">Cell envelope</location>
    </subcellularLocation>
</comment>
<dbReference type="InterPro" id="IPR058624">
    <property type="entry name" value="MdtA-like_HH"/>
</dbReference>
<accession>A0A368XQL0</accession>
<feature type="domain" description="Multidrug resistance protein MdtA-like alpha-helical hairpin" evidence="6">
    <location>
        <begin position="111"/>
        <end position="187"/>
    </location>
</feature>
<evidence type="ECO:0000259" key="6">
    <source>
        <dbReference type="Pfam" id="PF25876"/>
    </source>
</evidence>
<sequence>MPSSPAPRRLRLVLAAVVLIALAYGLYRWGFAAPPPPAYVTAPVTRADIENTVLANGTLQAFRQVSVGAQVSGQVKSLKVKLGDEVQAGQLVAEIDSVPQQNKIRTAEAALASIQAQLASARATLAQSETTLGRERRMREQDATSQANLDTAEAAVATGRASVNALQAQVEQARITVETARVDLGYTRIVAPIAGQVVAVVTEEGTTVNANQTTPTIIIVAQVDTMTVKASISEADVTRVKPGQRVYFTILGEPDKRFEASLRTVEPATDAIKTSGTSALSPSTTGSSTASATAIYYNGLFDVANPERALRISMTATVYIVRGEAKGALTIPVGALGVRAPDGRQQVRVLDAQGQAQPRSVRIGIDNKVRAEVLEGLQEGERVVLGDAQALRGGGTRMGPPPR</sequence>
<dbReference type="Gene3D" id="6.10.140.1990">
    <property type="match status" value="1"/>
</dbReference>
<evidence type="ECO:0000256" key="2">
    <source>
        <dbReference type="ARBA" id="ARBA00009477"/>
    </source>
</evidence>
<dbReference type="GO" id="GO:0019898">
    <property type="term" value="C:extrinsic component of membrane"/>
    <property type="evidence" value="ECO:0007669"/>
    <property type="project" value="InterPro"/>
</dbReference>
<protein>
    <submittedName>
        <fullName evidence="9">Macrolide-specific efflux system membrane fusion protein</fullName>
    </submittedName>
</protein>
<dbReference type="RefSeq" id="WP_114469216.1">
    <property type="nucleotide sequence ID" value="NZ_QPJK01000005.1"/>
</dbReference>
<evidence type="ECO:0000256" key="4">
    <source>
        <dbReference type="ARBA" id="ARBA00023054"/>
    </source>
</evidence>
<evidence type="ECO:0000313" key="10">
    <source>
        <dbReference type="Proteomes" id="UP000252884"/>
    </source>
</evidence>
<keyword evidence="3" id="KW-0813">Transport</keyword>
<dbReference type="GO" id="GO:0015562">
    <property type="term" value="F:efflux transmembrane transporter activity"/>
    <property type="evidence" value="ECO:0007669"/>
    <property type="project" value="TreeGrafter"/>
</dbReference>
<dbReference type="PANTHER" id="PTHR30469">
    <property type="entry name" value="MULTIDRUG RESISTANCE PROTEIN MDTA"/>
    <property type="match status" value="1"/>
</dbReference>
<evidence type="ECO:0000313" key="9">
    <source>
        <dbReference type="EMBL" id="RCW70261.1"/>
    </source>
</evidence>
<organism evidence="9 10">
    <name type="scientific">Pseudorhodoferax soli</name>
    <dbReference type="NCBI Taxonomy" id="545864"/>
    <lineage>
        <taxon>Bacteria</taxon>
        <taxon>Pseudomonadati</taxon>
        <taxon>Pseudomonadota</taxon>
        <taxon>Betaproteobacteria</taxon>
        <taxon>Burkholderiales</taxon>
        <taxon>Comamonadaceae</taxon>
    </lineage>
</organism>
<evidence type="ECO:0000256" key="3">
    <source>
        <dbReference type="ARBA" id="ARBA00022448"/>
    </source>
</evidence>
<dbReference type="GO" id="GO:1990195">
    <property type="term" value="C:macrolide transmembrane transporter complex"/>
    <property type="evidence" value="ECO:0007669"/>
    <property type="project" value="InterPro"/>
</dbReference>
<evidence type="ECO:0000256" key="5">
    <source>
        <dbReference type="SAM" id="Coils"/>
    </source>
</evidence>
<dbReference type="Gene3D" id="6.20.50.140">
    <property type="match status" value="1"/>
</dbReference>
<dbReference type="GO" id="GO:1990281">
    <property type="term" value="C:efflux pump complex"/>
    <property type="evidence" value="ECO:0007669"/>
    <property type="project" value="TreeGrafter"/>
</dbReference>